<keyword evidence="2" id="KW-1185">Reference proteome</keyword>
<comment type="caution">
    <text evidence="1">The sequence shown here is derived from an EMBL/GenBank/DDBJ whole genome shotgun (WGS) entry which is preliminary data.</text>
</comment>
<gene>
    <name evidence="1" type="ORF">N7493_003242</name>
</gene>
<evidence type="ECO:0000313" key="1">
    <source>
        <dbReference type="EMBL" id="KAJ5734456.1"/>
    </source>
</evidence>
<evidence type="ECO:0000313" key="2">
    <source>
        <dbReference type="Proteomes" id="UP001215712"/>
    </source>
</evidence>
<organism evidence="1 2">
    <name type="scientific">Penicillium malachiteum</name>
    <dbReference type="NCBI Taxonomy" id="1324776"/>
    <lineage>
        <taxon>Eukaryota</taxon>
        <taxon>Fungi</taxon>
        <taxon>Dikarya</taxon>
        <taxon>Ascomycota</taxon>
        <taxon>Pezizomycotina</taxon>
        <taxon>Eurotiomycetes</taxon>
        <taxon>Eurotiomycetidae</taxon>
        <taxon>Eurotiales</taxon>
        <taxon>Aspergillaceae</taxon>
        <taxon>Penicillium</taxon>
    </lineage>
</organism>
<dbReference type="AlphaFoldDB" id="A0AAD6MZH2"/>
<proteinExistence type="predicted"/>
<dbReference type="EMBL" id="JAQJAN010000003">
    <property type="protein sequence ID" value="KAJ5734456.1"/>
    <property type="molecule type" value="Genomic_DNA"/>
</dbReference>
<sequence>MIPSALQPQMLLGSPRNLYQHLHSLIKNDPSIENLTSINSCLLTQIDKEAVPPSIFKIWLFLVYPHCSHLVSDALRHTSGGVRKAGVAVARARFFCGPDWKENGWDLLGGAKGIKDILDTLPLTEARLLLKAISRHVGSAANKQLAMECIDELIDLIEKADAWTTRPLKDQATFLYGYCTRERLATFLSSSTWSRGARFVLDRASLFHSSILRDIAVGTLQVPLDVRRGVLSSCSRSLLYSGEPYSSTTDDQSASVLPPGLAFGLDLLMTMSREPKLQNEPQVYCWIELIVGLAIRKRTPPQSFSLILHTALSLCRSPEFQIWLTKSLVKDIVALWSAARFGGIGTFSQAGLASKVVKRRCSRYLPEYCSSLEQILIQDVLQKKIEELPTNPKSSSFLQHLVTFVTIVKGEGRFEFLKILCQHSPTLTFDITSFPRSEKEEELIPIWSSNLLEALPLQSSKLLFDRLLYGCDGDFILDTDSLSWANQCNLWASWEAASDKRHEGFPVTRKGEPLML</sequence>
<protein>
    <submittedName>
        <fullName evidence="1">Uncharacterized protein</fullName>
    </submittedName>
</protein>
<reference evidence="1" key="1">
    <citation type="journal article" date="2023" name="IMA Fungus">
        <title>Comparative genomic study of the Penicillium genus elucidates a diverse pangenome and 15 lateral gene transfer events.</title>
        <authorList>
            <person name="Petersen C."/>
            <person name="Sorensen T."/>
            <person name="Nielsen M.R."/>
            <person name="Sondergaard T.E."/>
            <person name="Sorensen J.L."/>
            <person name="Fitzpatrick D.A."/>
            <person name="Frisvad J.C."/>
            <person name="Nielsen K.L."/>
        </authorList>
    </citation>
    <scope>NUCLEOTIDE SEQUENCE</scope>
    <source>
        <strain evidence="1">IBT 17514</strain>
    </source>
</reference>
<name>A0AAD6MZH2_9EURO</name>
<reference evidence="1" key="2">
    <citation type="submission" date="2023-01" db="EMBL/GenBank/DDBJ databases">
        <authorList>
            <person name="Petersen C."/>
        </authorList>
    </citation>
    <scope>NUCLEOTIDE SEQUENCE</scope>
    <source>
        <strain evidence="1">IBT 17514</strain>
    </source>
</reference>
<dbReference type="Proteomes" id="UP001215712">
    <property type="component" value="Unassembled WGS sequence"/>
</dbReference>
<accession>A0AAD6MZH2</accession>